<dbReference type="AlphaFoldDB" id="A0A378AEQ0"/>
<reference evidence="1 2" key="1">
    <citation type="submission" date="2018-06" db="EMBL/GenBank/DDBJ databases">
        <authorList>
            <consortium name="Pathogen Informatics"/>
            <person name="Doyle S."/>
        </authorList>
    </citation>
    <scope>NUCLEOTIDE SEQUENCE [LARGE SCALE GENOMIC DNA]</scope>
    <source>
        <strain evidence="1 2">NCTC5053</strain>
    </source>
</reference>
<gene>
    <name evidence="1" type="ORF">NCTC5053_01787</name>
</gene>
<organism evidence="1 2">
    <name type="scientific">Klebsiella pneumoniae</name>
    <dbReference type="NCBI Taxonomy" id="573"/>
    <lineage>
        <taxon>Bacteria</taxon>
        <taxon>Pseudomonadati</taxon>
        <taxon>Pseudomonadota</taxon>
        <taxon>Gammaproteobacteria</taxon>
        <taxon>Enterobacterales</taxon>
        <taxon>Enterobacteriaceae</taxon>
        <taxon>Klebsiella/Raoultella group</taxon>
        <taxon>Klebsiella</taxon>
        <taxon>Klebsiella pneumoniae complex</taxon>
    </lineage>
</organism>
<proteinExistence type="predicted"/>
<evidence type="ECO:0000313" key="2">
    <source>
        <dbReference type="Proteomes" id="UP000254387"/>
    </source>
</evidence>
<accession>A0A378AEQ0</accession>
<name>A0A378AEQ0_KLEPN</name>
<dbReference type="EMBL" id="UGMN01000004">
    <property type="protein sequence ID" value="STV05473.1"/>
    <property type="molecule type" value="Genomic_DNA"/>
</dbReference>
<dbReference type="Proteomes" id="UP000254387">
    <property type="component" value="Unassembled WGS sequence"/>
</dbReference>
<evidence type="ECO:0000313" key="1">
    <source>
        <dbReference type="EMBL" id="STV05473.1"/>
    </source>
</evidence>
<protein>
    <submittedName>
        <fullName evidence="1">Uncharacterized protein</fullName>
    </submittedName>
</protein>
<sequence>MTNNQLTPENVTRYAQYGADMMEWPDGGYVKYEDYAALVAELQERRKVNADLTMWIKRLGYSLKRAKPDSKLPGEAMAYLSAKGIISVGIFCDDQINHNQRALAGCFC</sequence>